<dbReference type="EMBL" id="KK853001">
    <property type="protein sequence ID" value="KDR12635.1"/>
    <property type="molecule type" value="Genomic_DNA"/>
</dbReference>
<dbReference type="eggNOG" id="KOG0929">
    <property type="taxonomic scope" value="Eukaryota"/>
</dbReference>
<organism evidence="1 2">
    <name type="scientific">Zootermopsis nevadensis</name>
    <name type="common">Dampwood termite</name>
    <dbReference type="NCBI Taxonomy" id="136037"/>
    <lineage>
        <taxon>Eukaryota</taxon>
        <taxon>Metazoa</taxon>
        <taxon>Ecdysozoa</taxon>
        <taxon>Arthropoda</taxon>
        <taxon>Hexapoda</taxon>
        <taxon>Insecta</taxon>
        <taxon>Pterygota</taxon>
        <taxon>Neoptera</taxon>
        <taxon>Polyneoptera</taxon>
        <taxon>Dictyoptera</taxon>
        <taxon>Blattodea</taxon>
        <taxon>Blattoidea</taxon>
        <taxon>Termitoidae</taxon>
        <taxon>Termopsidae</taxon>
        <taxon>Zootermopsis</taxon>
    </lineage>
</organism>
<reference evidence="1 2" key="1">
    <citation type="journal article" date="2014" name="Nat. Commun.">
        <title>Molecular traces of alternative social organization in a termite genome.</title>
        <authorList>
            <person name="Terrapon N."/>
            <person name="Li C."/>
            <person name="Robertson H.M."/>
            <person name="Ji L."/>
            <person name="Meng X."/>
            <person name="Booth W."/>
            <person name="Chen Z."/>
            <person name="Childers C.P."/>
            <person name="Glastad K.M."/>
            <person name="Gokhale K."/>
            <person name="Gowin J."/>
            <person name="Gronenberg W."/>
            <person name="Hermansen R.A."/>
            <person name="Hu H."/>
            <person name="Hunt B.G."/>
            <person name="Huylmans A.K."/>
            <person name="Khalil S.M."/>
            <person name="Mitchell R.D."/>
            <person name="Munoz-Torres M.C."/>
            <person name="Mustard J.A."/>
            <person name="Pan H."/>
            <person name="Reese J.T."/>
            <person name="Scharf M.E."/>
            <person name="Sun F."/>
            <person name="Vogel H."/>
            <person name="Xiao J."/>
            <person name="Yang W."/>
            <person name="Yang Z."/>
            <person name="Yang Z."/>
            <person name="Zhou J."/>
            <person name="Zhu J."/>
            <person name="Brent C.S."/>
            <person name="Elsik C.G."/>
            <person name="Goodisman M.A."/>
            <person name="Liberles D.A."/>
            <person name="Roe R.M."/>
            <person name="Vargo E.L."/>
            <person name="Vilcinskas A."/>
            <person name="Wang J."/>
            <person name="Bornberg-Bauer E."/>
            <person name="Korb J."/>
            <person name="Zhang G."/>
            <person name="Liebig J."/>
        </authorList>
    </citation>
    <scope>NUCLEOTIDE SEQUENCE [LARGE SCALE GENOMIC DNA]</scope>
    <source>
        <tissue evidence="1">Whole organism</tissue>
    </source>
</reference>
<protein>
    <submittedName>
        <fullName evidence="1">Brefeldin A-inhibited guanine nucleotide-exchange protein 1</fullName>
    </submittedName>
</protein>
<name>A0A067R1A2_ZOONE</name>
<keyword evidence="2" id="KW-1185">Reference proteome</keyword>
<evidence type="ECO:0000313" key="1">
    <source>
        <dbReference type="EMBL" id="KDR12635.1"/>
    </source>
</evidence>
<dbReference type="Proteomes" id="UP000027135">
    <property type="component" value="Unassembled WGS sequence"/>
</dbReference>
<evidence type="ECO:0000313" key="2">
    <source>
        <dbReference type="Proteomes" id="UP000027135"/>
    </source>
</evidence>
<dbReference type="STRING" id="136037.A0A067R1A2"/>
<accession>A0A067R1A2</accession>
<gene>
    <name evidence="1" type="ORF">L798_13608</name>
</gene>
<sequence length="71" mass="7976">MHGDETRQDAWPTIQQRLIAFAAHTSSCYPLLCQITCFDLEPELRPVSRRFFSRIGPVFNIALGSQKGGVP</sequence>
<dbReference type="InParanoid" id="A0A067R1A2"/>
<proteinExistence type="predicted"/>
<dbReference type="AlphaFoldDB" id="A0A067R1A2"/>